<sequence length="52" mass="6040">MLQKQDKQKFTTVPESSTAQVVENLPQSPTGRAALLPQHLLEDKRKIFWEFE</sequence>
<comment type="caution">
    <text evidence="2">The sequence shown here is derived from an EMBL/GenBank/DDBJ whole genome shotgun (WGS) entry which is preliminary data.</text>
</comment>
<name>A0AAN8X0K1_HALRR</name>
<dbReference type="Proteomes" id="UP001381693">
    <property type="component" value="Unassembled WGS sequence"/>
</dbReference>
<feature type="compositionally biased region" description="Polar residues" evidence="1">
    <location>
        <begin position="10"/>
        <end position="26"/>
    </location>
</feature>
<reference evidence="2 3" key="1">
    <citation type="submission" date="2023-11" db="EMBL/GenBank/DDBJ databases">
        <title>Halocaridina rubra genome assembly.</title>
        <authorList>
            <person name="Smith C."/>
        </authorList>
    </citation>
    <scope>NUCLEOTIDE SEQUENCE [LARGE SCALE GENOMIC DNA]</scope>
    <source>
        <strain evidence="2">EP-1</strain>
        <tissue evidence="2">Whole</tissue>
    </source>
</reference>
<evidence type="ECO:0000256" key="1">
    <source>
        <dbReference type="SAM" id="MobiDB-lite"/>
    </source>
</evidence>
<dbReference type="AlphaFoldDB" id="A0AAN8X0K1"/>
<evidence type="ECO:0000313" key="2">
    <source>
        <dbReference type="EMBL" id="KAK7075447.1"/>
    </source>
</evidence>
<organism evidence="2 3">
    <name type="scientific">Halocaridina rubra</name>
    <name type="common">Hawaiian red shrimp</name>
    <dbReference type="NCBI Taxonomy" id="373956"/>
    <lineage>
        <taxon>Eukaryota</taxon>
        <taxon>Metazoa</taxon>
        <taxon>Ecdysozoa</taxon>
        <taxon>Arthropoda</taxon>
        <taxon>Crustacea</taxon>
        <taxon>Multicrustacea</taxon>
        <taxon>Malacostraca</taxon>
        <taxon>Eumalacostraca</taxon>
        <taxon>Eucarida</taxon>
        <taxon>Decapoda</taxon>
        <taxon>Pleocyemata</taxon>
        <taxon>Caridea</taxon>
        <taxon>Atyoidea</taxon>
        <taxon>Atyidae</taxon>
        <taxon>Halocaridina</taxon>
    </lineage>
</organism>
<accession>A0AAN8X0K1</accession>
<keyword evidence="3" id="KW-1185">Reference proteome</keyword>
<feature type="region of interest" description="Disordered" evidence="1">
    <location>
        <begin position="1"/>
        <end position="26"/>
    </location>
</feature>
<proteinExistence type="predicted"/>
<protein>
    <submittedName>
        <fullName evidence="2">Uncharacterized protein</fullName>
    </submittedName>
</protein>
<gene>
    <name evidence="2" type="ORF">SK128_008339</name>
</gene>
<feature type="non-terminal residue" evidence="2">
    <location>
        <position position="52"/>
    </location>
</feature>
<evidence type="ECO:0000313" key="3">
    <source>
        <dbReference type="Proteomes" id="UP001381693"/>
    </source>
</evidence>
<dbReference type="EMBL" id="JAXCGZ010010676">
    <property type="protein sequence ID" value="KAK7075447.1"/>
    <property type="molecule type" value="Genomic_DNA"/>
</dbReference>